<name>A0A388LZY0_CHABU</name>
<feature type="compositionally biased region" description="Polar residues" evidence="1">
    <location>
        <begin position="308"/>
        <end position="319"/>
    </location>
</feature>
<accession>A0A388LZY0</accession>
<reference evidence="2 3" key="1">
    <citation type="journal article" date="2018" name="Cell">
        <title>The Chara Genome: Secondary Complexity and Implications for Plant Terrestrialization.</title>
        <authorList>
            <person name="Nishiyama T."/>
            <person name="Sakayama H."/>
            <person name="Vries J.D."/>
            <person name="Buschmann H."/>
            <person name="Saint-Marcoux D."/>
            <person name="Ullrich K.K."/>
            <person name="Haas F.B."/>
            <person name="Vanderstraeten L."/>
            <person name="Becker D."/>
            <person name="Lang D."/>
            <person name="Vosolsobe S."/>
            <person name="Rombauts S."/>
            <person name="Wilhelmsson P.K.I."/>
            <person name="Janitza P."/>
            <person name="Kern R."/>
            <person name="Heyl A."/>
            <person name="Rumpler F."/>
            <person name="Villalobos L.I.A.C."/>
            <person name="Clay J.M."/>
            <person name="Skokan R."/>
            <person name="Toyoda A."/>
            <person name="Suzuki Y."/>
            <person name="Kagoshima H."/>
            <person name="Schijlen E."/>
            <person name="Tajeshwar N."/>
            <person name="Catarino B."/>
            <person name="Hetherington A.J."/>
            <person name="Saltykova A."/>
            <person name="Bonnot C."/>
            <person name="Breuninger H."/>
            <person name="Symeonidi A."/>
            <person name="Radhakrishnan G.V."/>
            <person name="Van Nieuwerburgh F."/>
            <person name="Deforce D."/>
            <person name="Chang C."/>
            <person name="Karol K.G."/>
            <person name="Hedrich R."/>
            <person name="Ulvskov P."/>
            <person name="Glockner G."/>
            <person name="Delwiche C.F."/>
            <person name="Petrasek J."/>
            <person name="Van de Peer Y."/>
            <person name="Friml J."/>
            <person name="Beilby M."/>
            <person name="Dolan L."/>
            <person name="Kohara Y."/>
            <person name="Sugano S."/>
            <person name="Fujiyama A."/>
            <person name="Delaux P.-M."/>
            <person name="Quint M."/>
            <person name="TheiBen G."/>
            <person name="Hagemann M."/>
            <person name="Harholt J."/>
            <person name="Dunand C."/>
            <person name="Zachgo S."/>
            <person name="Langdale J."/>
            <person name="Maumus F."/>
            <person name="Straeten D.V.D."/>
            <person name="Gould S.B."/>
            <person name="Rensing S.A."/>
        </authorList>
    </citation>
    <scope>NUCLEOTIDE SEQUENCE [LARGE SCALE GENOMIC DNA]</scope>
    <source>
        <strain evidence="2 3">S276</strain>
    </source>
</reference>
<dbReference type="Gramene" id="GBG87802">
    <property type="protein sequence ID" value="GBG87802"/>
    <property type="gene ID" value="CBR_g45958"/>
</dbReference>
<dbReference type="Proteomes" id="UP000265515">
    <property type="component" value="Unassembled WGS sequence"/>
</dbReference>
<evidence type="ECO:0000313" key="3">
    <source>
        <dbReference type="Proteomes" id="UP000265515"/>
    </source>
</evidence>
<feature type="region of interest" description="Disordered" evidence="1">
    <location>
        <begin position="299"/>
        <end position="337"/>
    </location>
</feature>
<dbReference type="EMBL" id="BFEA01000633">
    <property type="protein sequence ID" value="GBG87802.1"/>
    <property type="molecule type" value="Genomic_DNA"/>
</dbReference>
<evidence type="ECO:0000256" key="1">
    <source>
        <dbReference type="SAM" id="MobiDB-lite"/>
    </source>
</evidence>
<feature type="compositionally biased region" description="Basic and acidic residues" evidence="1">
    <location>
        <begin position="142"/>
        <end position="151"/>
    </location>
</feature>
<gene>
    <name evidence="2" type="ORF">CBR_g45958</name>
</gene>
<proteinExistence type="predicted"/>
<sequence>MRIKIRTRIKIKNEIKMRIRIRIAIGIRIRSKIRIKVAIEIRIRSKIRMKVAIEIRIRSKIRIEIKIKTGIGTKMKIMIRIGIRIKIRIERDDDVEGAHRSPPSRNDDDGPDGDGEGAQRASPAHNDRDDDGEGAHGSPPTNDDRRGDGEGAHPSPPAGGIIVVEVDRDAHDDGGREDDNDKDGAPRPGHGVILKRLERGPKGRHTIASCLRRRHGGGSAITRPRVLDNEQVVVSEDSMSDDAHEELIDTEVVVARPQGDPRILQDTMVFMTEGAVALCSLSLATDPEAHRALYHMASSDGVDEDDPTQQCLSGSSTTKARPHEEPAGLSSIREPRTNGPLRRASLVIGITAGSSSVAPHVDDPASGRGRVVTVGLLTVSFYDCRSTDPVSEQGVTGGSGPVNVPMGTRSIGVVGSVCHDAFITYSDQHGRLLWSKTSDVTFTRVVKASISRARKKAGAGTSTPHIRCHLGPFAREGPEDGEIMADGSVVEDRGVARTRSLGDTLWRSDHEHQVHQANAAASGDGGRDGQRAESRRKRHNSVLIVHDDSSDIQVG</sequence>
<feature type="region of interest" description="Disordered" evidence="1">
    <location>
        <begin position="514"/>
        <end position="555"/>
    </location>
</feature>
<evidence type="ECO:0000313" key="2">
    <source>
        <dbReference type="EMBL" id="GBG87802.1"/>
    </source>
</evidence>
<dbReference type="AlphaFoldDB" id="A0A388LZY0"/>
<feature type="compositionally biased region" description="Basic and acidic residues" evidence="1">
    <location>
        <begin position="165"/>
        <end position="185"/>
    </location>
</feature>
<organism evidence="2 3">
    <name type="scientific">Chara braunii</name>
    <name type="common">Braun's stonewort</name>
    <dbReference type="NCBI Taxonomy" id="69332"/>
    <lineage>
        <taxon>Eukaryota</taxon>
        <taxon>Viridiplantae</taxon>
        <taxon>Streptophyta</taxon>
        <taxon>Charophyceae</taxon>
        <taxon>Charales</taxon>
        <taxon>Characeae</taxon>
        <taxon>Chara</taxon>
    </lineage>
</organism>
<protein>
    <submittedName>
        <fullName evidence="2">Uncharacterized protein</fullName>
    </submittedName>
</protein>
<keyword evidence="3" id="KW-1185">Reference proteome</keyword>
<comment type="caution">
    <text evidence="2">The sequence shown here is derived from an EMBL/GenBank/DDBJ whole genome shotgun (WGS) entry which is preliminary data.</text>
</comment>
<feature type="region of interest" description="Disordered" evidence="1">
    <location>
        <begin position="94"/>
        <end position="191"/>
    </location>
</feature>
<feature type="region of interest" description="Disordered" evidence="1">
    <location>
        <begin position="456"/>
        <end position="480"/>
    </location>
</feature>